<dbReference type="InterPro" id="IPR021508">
    <property type="entry name" value="Gp17-like"/>
</dbReference>
<accession>A0ABW3IR87</accession>
<dbReference type="RefSeq" id="WP_386074143.1">
    <property type="nucleotide sequence ID" value="NZ_JBHTJT010000008.1"/>
</dbReference>
<gene>
    <name evidence="1" type="ORF">ACFQ2S_09225</name>
</gene>
<organism evidence="1 2">
    <name type="scientific">Tropicimonas aquimaris</name>
    <dbReference type="NCBI Taxonomy" id="914152"/>
    <lineage>
        <taxon>Bacteria</taxon>
        <taxon>Pseudomonadati</taxon>
        <taxon>Pseudomonadota</taxon>
        <taxon>Alphaproteobacteria</taxon>
        <taxon>Rhodobacterales</taxon>
        <taxon>Roseobacteraceae</taxon>
        <taxon>Tropicimonas</taxon>
    </lineage>
</organism>
<dbReference type="Pfam" id="PF11367">
    <property type="entry name" value="Tail_completion_gp17"/>
    <property type="match status" value="1"/>
</dbReference>
<comment type="caution">
    <text evidence="1">The sequence shown here is derived from an EMBL/GenBank/DDBJ whole genome shotgun (WGS) entry which is preliminary data.</text>
</comment>
<dbReference type="InterPro" id="IPR053745">
    <property type="entry name" value="Viral_Tail_Comp_sf"/>
</dbReference>
<dbReference type="EMBL" id="JBHTJT010000008">
    <property type="protein sequence ID" value="MFD0979833.1"/>
    <property type="molecule type" value="Genomic_DNA"/>
</dbReference>
<protein>
    <submittedName>
        <fullName evidence="1">DUF3168 domain-containing protein</fullName>
    </submittedName>
</protein>
<evidence type="ECO:0000313" key="2">
    <source>
        <dbReference type="Proteomes" id="UP001597108"/>
    </source>
</evidence>
<keyword evidence="2" id="KW-1185">Reference proteome</keyword>
<proteinExistence type="predicted"/>
<reference evidence="2" key="1">
    <citation type="journal article" date="2019" name="Int. J. Syst. Evol. Microbiol.">
        <title>The Global Catalogue of Microorganisms (GCM) 10K type strain sequencing project: providing services to taxonomists for standard genome sequencing and annotation.</title>
        <authorList>
            <consortium name="The Broad Institute Genomics Platform"/>
            <consortium name="The Broad Institute Genome Sequencing Center for Infectious Disease"/>
            <person name="Wu L."/>
            <person name="Ma J."/>
        </authorList>
    </citation>
    <scope>NUCLEOTIDE SEQUENCE [LARGE SCALE GENOMIC DNA]</scope>
    <source>
        <strain evidence="2">CCUG 60524</strain>
    </source>
</reference>
<name>A0ABW3IR87_9RHOB</name>
<dbReference type="Gene3D" id="3.30.2000.30">
    <property type="match status" value="1"/>
</dbReference>
<evidence type="ECO:0000313" key="1">
    <source>
        <dbReference type="EMBL" id="MFD0979833.1"/>
    </source>
</evidence>
<dbReference type="Proteomes" id="UP001597108">
    <property type="component" value="Unassembled WGS sequence"/>
</dbReference>
<sequence length="136" mass="14224">MSYGTAAALQSALYQHLLADAGVSALVGSDVYDAVPSGTVPLLYVSFGHETVLPAGDKTGNGARHRFTVSVVSESGGFLGAKAVAVAISDALDGAPPALTRGRIAYMRFLKAEARRVGSGAKRRIDLRYEARVEDE</sequence>